<dbReference type="InterPro" id="IPR050624">
    <property type="entry name" value="HTH-type_Tx_Regulator"/>
</dbReference>
<feature type="DNA-binding region" description="H-T-H motif" evidence="2">
    <location>
        <begin position="22"/>
        <end position="41"/>
    </location>
</feature>
<sequence>MERILDVSLKLFMKKGYENTSVKEIVDNLGGLTKGAIYHHFKSKEEILYAVSEKIYESLKPKIGKIKNDKSLTGLEKLRKMFKASMETSYHEKMFAVTPMLLNNPNLLAIQLKEIVESMVPEYIQPVIEDGILDGSIKTEYPKELGEVIMLLCNIWLNPLVYSVSKEEMLNKIKFYDVILKGIGINILDNDMYNKIMNSRNLIEDK</sequence>
<comment type="caution">
    <text evidence="4">The sequence shown here is derived from an EMBL/GenBank/DDBJ whole genome shotgun (WGS) entry which is preliminary data.</text>
</comment>
<evidence type="ECO:0000256" key="1">
    <source>
        <dbReference type="ARBA" id="ARBA00023125"/>
    </source>
</evidence>
<dbReference type="InterPro" id="IPR001647">
    <property type="entry name" value="HTH_TetR"/>
</dbReference>
<dbReference type="EMBL" id="BAAACG010000008">
    <property type="protein sequence ID" value="GAA0738704.1"/>
    <property type="molecule type" value="Genomic_DNA"/>
</dbReference>
<accession>A0ABN1JFP1</accession>
<dbReference type="Proteomes" id="UP001501510">
    <property type="component" value="Unassembled WGS sequence"/>
</dbReference>
<dbReference type="PROSITE" id="PS50977">
    <property type="entry name" value="HTH_TETR_2"/>
    <property type="match status" value="1"/>
</dbReference>
<feature type="domain" description="HTH tetR-type" evidence="3">
    <location>
        <begin position="1"/>
        <end position="59"/>
    </location>
</feature>
<keyword evidence="1 2" id="KW-0238">DNA-binding</keyword>
<dbReference type="Pfam" id="PF00440">
    <property type="entry name" value="TetR_N"/>
    <property type="match status" value="1"/>
</dbReference>
<proteinExistence type="predicted"/>
<dbReference type="SUPFAM" id="SSF46689">
    <property type="entry name" value="Homeodomain-like"/>
    <property type="match status" value="1"/>
</dbReference>
<dbReference type="Gene3D" id="1.10.357.10">
    <property type="entry name" value="Tetracycline Repressor, domain 2"/>
    <property type="match status" value="1"/>
</dbReference>
<reference evidence="4 5" key="1">
    <citation type="journal article" date="2019" name="Int. J. Syst. Evol. Microbiol.">
        <title>The Global Catalogue of Microorganisms (GCM) 10K type strain sequencing project: providing services to taxonomists for standard genome sequencing and annotation.</title>
        <authorList>
            <consortium name="The Broad Institute Genomics Platform"/>
            <consortium name="The Broad Institute Genome Sequencing Center for Infectious Disease"/>
            <person name="Wu L."/>
            <person name="Ma J."/>
        </authorList>
    </citation>
    <scope>NUCLEOTIDE SEQUENCE [LARGE SCALE GENOMIC DNA]</scope>
    <source>
        <strain evidence="4 5">JCM 1407</strain>
    </source>
</reference>
<evidence type="ECO:0000256" key="2">
    <source>
        <dbReference type="PROSITE-ProRule" id="PRU00335"/>
    </source>
</evidence>
<gene>
    <name evidence="4" type="ORF">GCM10008906_16480</name>
</gene>
<dbReference type="PANTHER" id="PTHR43479:SF11">
    <property type="entry name" value="ACREF_ENVCD OPERON REPRESSOR-RELATED"/>
    <property type="match status" value="1"/>
</dbReference>
<evidence type="ECO:0000259" key="3">
    <source>
        <dbReference type="PROSITE" id="PS50977"/>
    </source>
</evidence>
<dbReference type="RefSeq" id="WP_343760649.1">
    <property type="nucleotide sequence ID" value="NZ_BAAACG010000008.1"/>
</dbReference>
<evidence type="ECO:0000313" key="4">
    <source>
        <dbReference type="EMBL" id="GAA0738704.1"/>
    </source>
</evidence>
<evidence type="ECO:0000313" key="5">
    <source>
        <dbReference type="Proteomes" id="UP001501510"/>
    </source>
</evidence>
<keyword evidence="5" id="KW-1185">Reference proteome</keyword>
<dbReference type="InterPro" id="IPR009057">
    <property type="entry name" value="Homeodomain-like_sf"/>
</dbReference>
<name>A0ABN1JFP1_9CLOT</name>
<protein>
    <submittedName>
        <fullName evidence="4">TetR/AcrR family transcriptional regulator</fullName>
    </submittedName>
</protein>
<organism evidence="4 5">
    <name type="scientific">Clostridium oceanicum</name>
    <dbReference type="NCBI Taxonomy" id="1543"/>
    <lineage>
        <taxon>Bacteria</taxon>
        <taxon>Bacillati</taxon>
        <taxon>Bacillota</taxon>
        <taxon>Clostridia</taxon>
        <taxon>Eubacteriales</taxon>
        <taxon>Clostridiaceae</taxon>
        <taxon>Clostridium</taxon>
    </lineage>
</organism>
<dbReference type="PANTHER" id="PTHR43479">
    <property type="entry name" value="ACREF/ENVCD OPERON REPRESSOR-RELATED"/>
    <property type="match status" value="1"/>
</dbReference>